<reference evidence="12" key="1">
    <citation type="submission" date="2024-01" db="EMBL/GenBank/DDBJ databases">
        <authorList>
            <person name="Webb A."/>
        </authorList>
    </citation>
    <scope>NUCLEOTIDE SEQUENCE</scope>
    <source>
        <strain evidence="12">Pm1</strain>
    </source>
</reference>
<accession>A0AAV1T2J8</accession>
<evidence type="ECO:0000256" key="4">
    <source>
        <dbReference type="ARBA" id="ARBA00022927"/>
    </source>
</evidence>
<evidence type="ECO:0000256" key="5">
    <source>
        <dbReference type="ARBA" id="ARBA00022989"/>
    </source>
</evidence>
<dbReference type="PANTHER" id="PTHR21136">
    <property type="entry name" value="SNARE PROTEINS"/>
    <property type="match status" value="1"/>
</dbReference>
<evidence type="ECO:0000256" key="2">
    <source>
        <dbReference type="ARBA" id="ARBA00022448"/>
    </source>
</evidence>
<dbReference type="PROSITE" id="PS00417">
    <property type="entry name" value="SYNAPTOBREVIN"/>
    <property type="match status" value="1"/>
</dbReference>
<evidence type="ECO:0000256" key="9">
    <source>
        <dbReference type="SAM" id="Phobius"/>
    </source>
</evidence>
<evidence type="ECO:0000256" key="7">
    <source>
        <dbReference type="ARBA" id="ARBA00046280"/>
    </source>
</evidence>
<dbReference type="GO" id="GO:0015031">
    <property type="term" value="P:protein transport"/>
    <property type="evidence" value="ECO:0007669"/>
    <property type="project" value="UniProtKB-KW"/>
</dbReference>
<comment type="similarity">
    <text evidence="1">Belongs to the synaptobrevin family.</text>
</comment>
<dbReference type="GO" id="GO:0016192">
    <property type="term" value="P:vesicle-mediated transport"/>
    <property type="evidence" value="ECO:0007669"/>
    <property type="project" value="InterPro"/>
</dbReference>
<dbReference type="SUPFAM" id="SSF58038">
    <property type="entry name" value="SNARE fusion complex"/>
    <property type="match status" value="1"/>
</dbReference>
<dbReference type="CDD" id="cd14824">
    <property type="entry name" value="Longin"/>
    <property type="match status" value="1"/>
</dbReference>
<dbReference type="PANTHER" id="PTHR21136:SF168">
    <property type="entry name" value="VESICLE-ASSOCIATED MEMBRANE PROTEIN 9"/>
    <property type="match status" value="1"/>
</dbReference>
<dbReference type="GO" id="GO:0016020">
    <property type="term" value="C:membrane"/>
    <property type="evidence" value="ECO:0007669"/>
    <property type="project" value="InterPro"/>
</dbReference>
<dbReference type="InterPro" id="IPR001388">
    <property type="entry name" value="Synaptobrevin-like"/>
</dbReference>
<evidence type="ECO:0000256" key="8">
    <source>
        <dbReference type="PROSITE-ProRule" id="PRU00290"/>
    </source>
</evidence>
<dbReference type="PROSITE" id="PS50859">
    <property type="entry name" value="LONGIN"/>
    <property type="match status" value="1"/>
</dbReference>
<dbReference type="EMBL" id="CAKLBY020000016">
    <property type="protein sequence ID" value="CAK7899467.1"/>
    <property type="molecule type" value="Genomic_DNA"/>
</dbReference>
<keyword evidence="5 9" id="KW-1133">Transmembrane helix</keyword>
<dbReference type="InterPro" id="IPR051097">
    <property type="entry name" value="Synaptobrevin-like_transport"/>
</dbReference>
<evidence type="ECO:0000256" key="3">
    <source>
        <dbReference type="ARBA" id="ARBA00022692"/>
    </source>
</evidence>
<dbReference type="GO" id="GO:0005737">
    <property type="term" value="C:cytoplasm"/>
    <property type="evidence" value="ECO:0007669"/>
    <property type="project" value="UniProtKB-ARBA"/>
</dbReference>
<dbReference type="SUPFAM" id="SSF64356">
    <property type="entry name" value="SNARE-like"/>
    <property type="match status" value="1"/>
</dbReference>
<dbReference type="InterPro" id="IPR010908">
    <property type="entry name" value="Longin_dom"/>
</dbReference>
<dbReference type="InterPro" id="IPR042855">
    <property type="entry name" value="V_SNARE_CC"/>
</dbReference>
<proteinExistence type="inferred from homology"/>
<gene>
    <name evidence="12" type="ORF">PM001_LOCUS1879</name>
</gene>
<comment type="subcellular location">
    <subcellularLocation>
        <location evidence="7">Endomembrane system</location>
        <topology evidence="7">Single-pass type IV membrane protein</topology>
    </subcellularLocation>
</comment>
<keyword evidence="2" id="KW-0813">Transport</keyword>
<evidence type="ECO:0000259" key="10">
    <source>
        <dbReference type="PROSITE" id="PS50859"/>
    </source>
</evidence>
<feature type="domain" description="V-SNARE coiled-coil homology" evidence="11">
    <location>
        <begin position="128"/>
        <end position="188"/>
    </location>
</feature>
<evidence type="ECO:0000256" key="6">
    <source>
        <dbReference type="ARBA" id="ARBA00023136"/>
    </source>
</evidence>
<dbReference type="GO" id="GO:0012505">
    <property type="term" value="C:endomembrane system"/>
    <property type="evidence" value="ECO:0007669"/>
    <property type="project" value="UniProtKB-SubCell"/>
</dbReference>
<evidence type="ECO:0000313" key="13">
    <source>
        <dbReference type="Proteomes" id="UP001162060"/>
    </source>
</evidence>
<dbReference type="Proteomes" id="UP001162060">
    <property type="component" value="Unassembled WGS sequence"/>
</dbReference>
<name>A0AAV1T2J8_9STRA</name>
<dbReference type="Pfam" id="PF13774">
    <property type="entry name" value="Longin"/>
    <property type="match status" value="1"/>
</dbReference>
<dbReference type="Pfam" id="PF00957">
    <property type="entry name" value="Synaptobrevin"/>
    <property type="match status" value="1"/>
</dbReference>
<keyword evidence="3 9" id="KW-0812">Transmembrane</keyword>
<dbReference type="Gene3D" id="3.30.450.50">
    <property type="entry name" value="Longin domain"/>
    <property type="match status" value="1"/>
</dbReference>
<dbReference type="PROSITE" id="PS50892">
    <property type="entry name" value="V_SNARE"/>
    <property type="match status" value="1"/>
</dbReference>
<evidence type="ECO:0000313" key="12">
    <source>
        <dbReference type="EMBL" id="CAK7899467.1"/>
    </source>
</evidence>
<evidence type="ECO:0000259" key="11">
    <source>
        <dbReference type="PROSITE" id="PS50892"/>
    </source>
</evidence>
<keyword evidence="6 9" id="KW-0472">Membrane</keyword>
<keyword evidence="8" id="KW-0175">Coiled coil</keyword>
<dbReference type="CDD" id="cd15843">
    <property type="entry name" value="R-SNARE"/>
    <property type="match status" value="1"/>
</dbReference>
<dbReference type="Gene3D" id="1.20.5.110">
    <property type="match status" value="1"/>
</dbReference>
<dbReference type="PRINTS" id="PR00219">
    <property type="entry name" value="SYNAPTOBREVN"/>
</dbReference>
<dbReference type="SMART" id="SM01270">
    <property type="entry name" value="Longin"/>
    <property type="match status" value="1"/>
</dbReference>
<dbReference type="AlphaFoldDB" id="A0AAV1T2J8"/>
<protein>
    <submittedName>
        <fullName evidence="12">Uncharacterized protein</fullName>
    </submittedName>
</protein>
<comment type="caution">
    <text evidence="12">The sequence shown here is derived from an EMBL/GenBank/DDBJ whole genome shotgun (WGS) entry which is preliminary data.</text>
</comment>
<organism evidence="12 13">
    <name type="scientific">Peronospora matthiolae</name>
    <dbReference type="NCBI Taxonomy" id="2874970"/>
    <lineage>
        <taxon>Eukaryota</taxon>
        <taxon>Sar</taxon>
        <taxon>Stramenopiles</taxon>
        <taxon>Oomycota</taxon>
        <taxon>Peronosporomycetes</taxon>
        <taxon>Peronosporales</taxon>
        <taxon>Peronosporaceae</taxon>
        <taxon>Peronospora</taxon>
    </lineage>
</organism>
<evidence type="ECO:0000256" key="1">
    <source>
        <dbReference type="ARBA" id="ARBA00008025"/>
    </source>
</evidence>
<feature type="transmembrane region" description="Helical" evidence="9">
    <location>
        <begin position="192"/>
        <end position="211"/>
    </location>
</feature>
<keyword evidence="4" id="KW-0653">Protein transport</keyword>
<dbReference type="InterPro" id="IPR011012">
    <property type="entry name" value="Longin-like_dom_sf"/>
</dbReference>
<dbReference type="FunFam" id="1.20.5.110:FF:000004">
    <property type="entry name" value="Vesicle-associated membrane protein 7"/>
    <property type="match status" value="1"/>
</dbReference>
<feature type="domain" description="Longin" evidence="10">
    <location>
        <begin position="2"/>
        <end position="113"/>
    </location>
</feature>
<sequence>MSIFYCVVANSYCPLAEYSNGGDRSMNEFAQKLLKKLQLSHDAVESIDFEGKTYSYRVEHQVAYVCVTNAAFGESSAALFLKYIAQLFDTQFGIRGQTTKLKLDMNRDFARTLKKQMETFSSTKGAEKLQVLKNDMDKVASNVHENINKVLERGDKIELLVDKTDQLNSQSAAFAESSTNLRRHLWWENVKMSIAIGAIIVLFLVLIFLFLRNKVRRSAGQLDRAVTEHESHVLHRDVNVVLIERFGPSFGKSRQALHCRLKLIVQNVAPLVSRTTGTFFDDGVILFALKELYTMMALPPQFCRMARNLRAVQHETAARTDWFALRPWLHKRSFRRAANTSQRHDIMR</sequence>